<dbReference type="EMBL" id="CP099490">
    <property type="protein sequence ID" value="USQ77914.1"/>
    <property type="molecule type" value="Genomic_DNA"/>
</dbReference>
<evidence type="ECO:0000256" key="1">
    <source>
        <dbReference type="ARBA" id="ARBA00022679"/>
    </source>
</evidence>
<keyword evidence="2" id="KW-0012">Acyltransferase</keyword>
<feature type="domain" description="N-acetyltransferase" evidence="3">
    <location>
        <begin position="165"/>
        <end position="309"/>
    </location>
</feature>
<reference evidence="4" key="1">
    <citation type="submission" date="2022-06" db="EMBL/GenBank/DDBJ databases">
        <title>Ornithinimicrobium JY.X270.</title>
        <authorList>
            <person name="Huang Y."/>
        </authorList>
    </citation>
    <scope>NUCLEOTIDE SEQUENCE</scope>
    <source>
        <strain evidence="4">JY.X270</strain>
    </source>
</reference>
<organism evidence="4 5">
    <name type="scientific">Ornithinimicrobium cryptoxanthini</name>
    <dbReference type="NCBI Taxonomy" id="2934161"/>
    <lineage>
        <taxon>Bacteria</taxon>
        <taxon>Bacillati</taxon>
        <taxon>Actinomycetota</taxon>
        <taxon>Actinomycetes</taxon>
        <taxon>Micrococcales</taxon>
        <taxon>Ornithinimicrobiaceae</taxon>
        <taxon>Ornithinimicrobium</taxon>
    </lineage>
</organism>
<evidence type="ECO:0000259" key="3">
    <source>
        <dbReference type="PROSITE" id="PS51186"/>
    </source>
</evidence>
<name>A0ABY4YMU2_9MICO</name>
<dbReference type="Pfam" id="PF00583">
    <property type="entry name" value="Acetyltransf_1"/>
    <property type="match status" value="2"/>
</dbReference>
<evidence type="ECO:0000256" key="2">
    <source>
        <dbReference type="ARBA" id="ARBA00023315"/>
    </source>
</evidence>
<gene>
    <name evidence="4" type="ORF">NF557_08520</name>
</gene>
<dbReference type="PROSITE" id="PS51186">
    <property type="entry name" value="GNAT"/>
    <property type="match status" value="2"/>
</dbReference>
<evidence type="ECO:0000313" key="4">
    <source>
        <dbReference type="EMBL" id="USQ77914.1"/>
    </source>
</evidence>
<dbReference type="InterPro" id="IPR050832">
    <property type="entry name" value="Bact_Acetyltransf"/>
</dbReference>
<keyword evidence="5" id="KW-1185">Reference proteome</keyword>
<dbReference type="CDD" id="cd04301">
    <property type="entry name" value="NAT_SF"/>
    <property type="match status" value="2"/>
</dbReference>
<keyword evidence="1" id="KW-0808">Transferase</keyword>
<dbReference type="PANTHER" id="PTHR43877">
    <property type="entry name" value="AMINOALKYLPHOSPHONATE N-ACETYLTRANSFERASE-RELATED-RELATED"/>
    <property type="match status" value="1"/>
</dbReference>
<accession>A0ABY4YMU2</accession>
<dbReference type="InterPro" id="IPR000182">
    <property type="entry name" value="GNAT_dom"/>
</dbReference>
<dbReference type="RefSeq" id="WP_252623772.1">
    <property type="nucleotide sequence ID" value="NZ_CP099490.1"/>
</dbReference>
<dbReference type="Proteomes" id="UP001056535">
    <property type="component" value="Chromosome"/>
</dbReference>
<evidence type="ECO:0000313" key="5">
    <source>
        <dbReference type="Proteomes" id="UP001056535"/>
    </source>
</evidence>
<proteinExistence type="predicted"/>
<sequence>MTTWGHLRTEDVPAWAELTNLLARVDETEEFYEPEDLAEELTEHGFTSELDSWTLWQAEQLVGYGQLRLRQDHQGDVVAHLGGGIHPDHRGRGLGRALMDRMEARAVELGDQRHPGARQLWGASGNLEGASVRPMLEHRGYRPVRWWNEMKQLLPATVDVPEVDALLVSPTDEHQEATRLAHNEAFRDHWGSGPTTPERWADSWTARSNRPALSTLALDADGSVLAYVMVGQWVAGEAYVNLVGTVPAARGRGLAHAALLRTIGRAEGYESISLDVDSHSPTGATRLYEKAGFVLSKTTASYQREALRR</sequence>
<dbReference type="SUPFAM" id="SSF55729">
    <property type="entry name" value="Acyl-CoA N-acyltransferases (Nat)"/>
    <property type="match status" value="2"/>
</dbReference>
<feature type="domain" description="N-acetyltransferase" evidence="3">
    <location>
        <begin position="5"/>
        <end position="155"/>
    </location>
</feature>
<dbReference type="InterPro" id="IPR016181">
    <property type="entry name" value="Acyl_CoA_acyltransferase"/>
</dbReference>
<protein>
    <submittedName>
        <fullName evidence="4">GNAT family N-acetyltransferase</fullName>
    </submittedName>
</protein>
<dbReference type="Gene3D" id="3.40.630.30">
    <property type="match status" value="1"/>
</dbReference>